<evidence type="ECO:0000313" key="3">
    <source>
        <dbReference type="Proteomes" id="UP001595279"/>
    </source>
</evidence>
<dbReference type="EMBL" id="JBHRSA010000004">
    <property type="protein sequence ID" value="MFC3039169.1"/>
    <property type="molecule type" value="Genomic_DNA"/>
</dbReference>
<gene>
    <name evidence="2" type="ORF">ACFOGI_02750</name>
</gene>
<dbReference type="InterPro" id="IPR023804">
    <property type="entry name" value="DUF3792_TM"/>
</dbReference>
<feature type="transmembrane region" description="Helical" evidence="1">
    <location>
        <begin position="68"/>
        <end position="90"/>
    </location>
</feature>
<protein>
    <submittedName>
        <fullName evidence="2">TIGR04086 family membrane protein</fullName>
    </submittedName>
</protein>
<reference evidence="3" key="1">
    <citation type="journal article" date="2019" name="Int. J. Syst. Evol. Microbiol.">
        <title>The Global Catalogue of Microorganisms (GCM) 10K type strain sequencing project: providing services to taxonomists for standard genome sequencing and annotation.</title>
        <authorList>
            <consortium name="The Broad Institute Genomics Platform"/>
            <consortium name="The Broad Institute Genome Sequencing Center for Infectious Disease"/>
            <person name="Wu L."/>
            <person name="Ma J."/>
        </authorList>
    </citation>
    <scope>NUCLEOTIDE SEQUENCE [LARGE SCALE GENOMIC DNA]</scope>
    <source>
        <strain evidence="3">KCTC 13128</strain>
    </source>
</reference>
<dbReference type="Pfam" id="PF12670">
    <property type="entry name" value="DUF3792"/>
    <property type="match status" value="1"/>
</dbReference>
<organism evidence="2 3">
    <name type="scientific">Virgibacillus xinjiangensis</name>
    <dbReference type="NCBI Taxonomy" id="393090"/>
    <lineage>
        <taxon>Bacteria</taxon>
        <taxon>Bacillati</taxon>
        <taxon>Bacillota</taxon>
        <taxon>Bacilli</taxon>
        <taxon>Bacillales</taxon>
        <taxon>Bacillaceae</taxon>
        <taxon>Virgibacillus</taxon>
    </lineage>
</organism>
<proteinExistence type="predicted"/>
<dbReference type="Proteomes" id="UP001595279">
    <property type="component" value="Unassembled WGS sequence"/>
</dbReference>
<feature type="transmembrane region" description="Helical" evidence="1">
    <location>
        <begin position="42"/>
        <end position="61"/>
    </location>
</feature>
<comment type="caution">
    <text evidence="2">The sequence shown here is derived from an EMBL/GenBank/DDBJ whole genome shotgun (WGS) entry which is preliminary data.</text>
</comment>
<feature type="transmembrane region" description="Helical" evidence="1">
    <location>
        <begin position="102"/>
        <end position="120"/>
    </location>
</feature>
<evidence type="ECO:0000256" key="1">
    <source>
        <dbReference type="SAM" id="Phobius"/>
    </source>
</evidence>
<feature type="transmembrane region" description="Helical" evidence="1">
    <location>
        <begin position="7"/>
        <end position="30"/>
    </location>
</feature>
<name>A0ABV7CRX7_9BACI</name>
<sequence>MGKQFTALLYGWIVIFGLILVASVLIALLLRFTTFNEPSLTWVTLIIGLLSLFLGGLAAGVKGKEKGWIIGGITGAGFTLFTFLVQYLGFSQGFTMEQTLHHGGYLLAALFGGILGVNIAKPENE</sequence>
<evidence type="ECO:0000313" key="2">
    <source>
        <dbReference type="EMBL" id="MFC3039169.1"/>
    </source>
</evidence>
<dbReference type="NCBIfam" id="TIGR04086">
    <property type="entry name" value="TIGR04086_membr"/>
    <property type="match status" value="1"/>
</dbReference>
<keyword evidence="1" id="KW-0472">Membrane</keyword>
<keyword evidence="3" id="KW-1185">Reference proteome</keyword>
<keyword evidence="1" id="KW-0812">Transmembrane</keyword>
<dbReference type="RefSeq" id="WP_390268038.1">
    <property type="nucleotide sequence ID" value="NZ_JBHRSA010000004.1"/>
</dbReference>
<keyword evidence="1" id="KW-1133">Transmembrane helix</keyword>
<accession>A0ABV7CRX7</accession>